<dbReference type="Proteomes" id="UP000199691">
    <property type="component" value="Unassembled WGS sequence"/>
</dbReference>
<proteinExistence type="predicted"/>
<dbReference type="STRING" id="641025.SAMN05421507_12730"/>
<keyword evidence="2" id="KW-1185">Reference proteome</keyword>
<name>A0A1H0WZZ7_9PSEU</name>
<organism evidence="1 2">
    <name type="scientific">Lentzea jiangxiensis</name>
    <dbReference type="NCBI Taxonomy" id="641025"/>
    <lineage>
        <taxon>Bacteria</taxon>
        <taxon>Bacillati</taxon>
        <taxon>Actinomycetota</taxon>
        <taxon>Actinomycetes</taxon>
        <taxon>Pseudonocardiales</taxon>
        <taxon>Pseudonocardiaceae</taxon>
        <taxon>Lentzea</taxon>
    </lineage>
</organism>
<dbReference type="InterPro" id="IPR026334">
    <property type="entry name" value="FxSxx-COOH"/>
</dbReference>
<evidence type="ECO:0000313" key="1">
    <source>
        <dbReference type="EMBL" id="SDP96283.1"/>
    </source>
</evidence>
<protein>
    <submittedName>
        <fullName evidence="1">FXSXX-COOH protein</fullName>
    </submittedName>
</protein>
<gene>
    <name evidence="1" type="ORF">SAMN05421507_12730</name>
</gene>
<dbReference type="EMBL" id="FNIX01000027">
    <property type="protein sequence ID" value="SDP96283.1"/>
    <property type="molecule type" value="Genomic_DNA"/>
</dbReference>
<evidence type="ECO:0000313" key="2">
    <source>
        <dbReference type="Proteomes" id="UP000199691"/>
    </source>
</evidence>
<dbReference type="AlphaFoldDB" id="A0A1H0WZZ7"/>
<accession>A0A1H0WZZ7</accession>
<sequence>MADDPELRSELVDLSGIDFERLDAMPESVLRRALRRVLAEDPSTPGQYAAFQNRL</sequence>
<dbReference type="NCBIfam" id="TIGR04268">
    <property type="entry name" value="FxSxx-COOH"/>
    <property type="match status" value="1"/>
</dbReference>
<dbReference type="RefSeq" id="WP_090104724.1">
    <property type="nucleotide sequence ID" value="NZ_FNIX01000027.1"/>
</dbReference>
<reference evidence="2" key="1">
    <citation type="submission" date="2016-10" db="EMBL/GenBank/DDBJ databases">
        <authorList>
            <person name="Varghese N."/>
            <person name="Submissions S."/>
        </authorList>
    </citation>
    <scope>NUCLEOTIDE SEQUENCE [LARGE SCALE GENOMIC DNA]</scope>
    <source>
        <strain evidence="2">CGMCC 4.6609</strain>
    </source>
</reference>